<accession>X0RZ39</accession>
<dbReference type="InterPro" id="IPR046816">
    <property type="entry name" value="MmeI_Mtase"/>
</dbReference>
<name>X0RZ39_9ZZZZ</name>
<evidence type="ECO:0000256" key="2">
    <source>
        <dbReference type="ARBA" id="ARBA00022679"/>
    </source>
</evidence>
<gene>
    <name evidence="5" type="ORF">S01H1_13214</name>
</gene>
<keyword evidence="2" id="KW-0808">Transferase</keyword>
<evidence type="ECO:0000256" key="3">
    <source>
        <dbReference type="ARBA" id="ARBA00022691"/>
    </source>
</evidence>
<dbReference type="EMBL" id="BARS01006814">
    <property type="protein sequence ID" value="GAF74094.1"/>
    <property type="molecule type" value="Genomic_DNA"/>
</dbReference>
<dbReference type="AlphaFoldDB" id="X0RZ39"/>
<evidence type="ECO:0000256" key="1">
    <source>
        <dbReference type="ARBA" id="ARBA00022603"/>
    </source>
</evidence>
<dbReference type="SUPFAM" id="SSF53335">
    <property type="entry name" value="S-adenosyl-L-methionine-dependent methyltransferases"/>
    <property type="match status" value="1"/>
</dbReference>
<keyword evidence="3" id="KW-0949">S-adenosyl-L-methionine</keyword>
<reference evidence="5" key="1">
    <citation type="journal article" date="2014" name="Front. Microbiol.">
        <title>High frequency of phylogenetically diverse reductive dehalogenase-homologous genes in deep subseafloor sedimentary metagenomes.</title>
        <authorList>
            <person name="Kawai M."/>
            <person name="Futagami T."/>
            <person name="Toyoda A."/>
            <person name="Takaki Y."/>
            <person name="Nishi S."/>
            <person name="Hori S."/>
            <person name="Arai W."/>
            <person name="Tsubouchi T."/>
            <person name="Morono Y."/>
            <person name="Uchiyama I."/>
            <person name="Ito T."/>
            <person name="Fujiyama A."/>
            <person name="Inagaki F."/>
            <person name="Takami H."/>
        </authorList>
    </citation>
    <scope>NUCLEOTIDE SEQUENCE</scope>
    <source>
        <strain evidence="5">Expedition CK06-06</strain>
    </source>
</reference>
<protein>
    <recommendedName>
        <fullName evidence="4">MmeI-like DNA-methyltransferase domain-containing protein</fullName>
    </recommendedName>
</protein>
<evidence type="ECO:0000259" key="4">
    <source>
        <dbReference type="Pfam" id="PF20473"/>
    </source>
</evidence>
<proteinExistence type="predicted"/>
<sequence>MAQPSLLFFASPGELRVFDLADRPAASGTPLDEDSRLLDTVRSIKEVQVALQRFHRSEVETGRVFDDAHFKPKHRADQSLIRDLGFVRQRLLSSGLSSTFANAILGRAIFIRYLEDRGILTEQYYTEIARSNPAWQSVLQESYEKPSSRPSSENVFLPKVLRNKEFTYALFDRLAQDFNGDLFPSDKAEHVGVKDRHLKDLSGFLLGDLDHHSGLFFSIYQFDVIPVELISCIYEEFYKCDTEVTDHSGTHYTPCSLVEFVVDCALQDITMANPRARIIDPACGSGIFLVATFKRLVRVRWCRHGRRPSAQELRAIIRDQLVGIDLNDGAIVVAAFSLYLALLNYQRPKDIIEQMKRGQTLPHLIYDGSRKDSNHFNILFHGNAFDVAGLQRKK</sequence>
<organism evidence="5">
    <name type="scientific">marine sediment metagenome</name>
    <dbReference type="NCBI Taxonomy" id="412755"/>
    <lineage>
        <taxon>unclassified sequences</taxon>
        <taxon>metagenomes</taxon>
        <taxon>ecological metagenomes</taxon>
    </lineage>
</organism>
<feature type="non-terminal residue" evidence="5">
    <location>
        <position position="394"/>
    </location>
</feature>
<feature type="domain" description="MmeI-like DNA-methyltransferase" evidence="4">
    <location>
        <begin position="274"/>
        <end position="356"/>
    </location>
</feature>
<keyword evidence="1" id="KW-0489">Methyltransferase</keyword>
<evidence type="ECO:0000313" key="5">
    <source>
        <dbReference type="EMBL" id="GAF74094.1"/>
    </source>
</evidence>
<dbReference type="PANTHER" id="PTHR33841">
    <property type="entry name" value="DNA METHYLTRANSFERASE YEEA-RELATED"/>
    <property type="match status" value="1"/>
</dbReference>
<dbReference type="InterPro" id="IPR029063">
    <property type="entry name" value="SAM-dependent_MTases_sf"/>
</dbReference>
<dbReference type="Gene3D" id="3.40.50.150">
    <property type="entry name" value="Vaccinia Virus protein VP39"/>
    <property type="match status" value="1"/>
</dbReference>
<dbReference type="PANTHER" id="PTHR33841:SF5">
    <property type="entry name" value="DNA METHYLASE (MODIFICATION METHYLASE) (METHYLTRANSFERASE)-RELATED"/>
    <property type="match status" value="1"/>
</dbReference>
<comment type="caution">
    <text evidence="5">The sequence shown here is derived from an EMBL/GenBank/DDBJ whole genome shotgun (WGS) entry which is preliminary data.</text>
</comment>
<dbReference type="PRINTS" id="PR00507">
    <property type="entry name" value="N12N6MTFRASE"/>
</dbReference>
<dbReference type="InterPro" id="IPR050953">
    <property type="entry name" value="N4_N6_ade-DNA_methylase"/>
</dbReference>
<dbReference type="GO" id="GO:0008168">
    <property type="term" value="F:methyltransferase activity"/>
    <property type="evidence" value="ECO:0007669"/>
    <property type="project" value="UniProtKB-KW"/>
</dbReference>
<dbReference type="Pfam" id="PF20473">
    <property type="entry name" value="MmeI_Mtase"/>
    <property type="match status" value="1"/>
</dbReference>
<dbReference type="GO" id="GO:0032259">
    <property type="term" value="P:methylation"/>
    <property type="evidence" value="ECO:0007669"/>
    <property type="project" value="UniProtKB-KW"/>
</dbReference>